<keyword evidence="3" id="KW-0406">Ion transport</keyword>
<dbReference type="Gene3D" id="3.40.50.10580">
    <property type="entry name" value="ATPase, V1 complex, subunit F"/>
    <property type="match status" value="1"/>
</dbReference>
<accession>A0A2U3QFR4</accession>
<dbReference type="EMBL" id="OUUY01000064">
    <property type="protein sequence ID" value="SPQ00244.1"/>
    <property type="molecule type" value="Genomic_DNA"/>
</dbReference>
<dbReference type="OrthoDB" id="5396688at2"/>
<keyword evidence="5" id="KW-1185">Reference proteome</keyword>
<gene>
    <name evidence="4" type="ORF">NBG4_20050</name>
</gene>
<name>A0A2U3QFR4_9BACT</name>
<dbReference type="AlphaFoldDB" id="A0A2U3QFR4"/>
<reference evidence="5" key="1">
    <citation type="submission" date="2018-03" db="EMBL/GenBank/DDBJ databases">
        <authorList>
            <person name="Zecchin S."/>
        </authorList>
    </citation>
    <scope>NUCLEOTIDE SEQUENCE [LARGE SCALE GENOMIC DNA]</scope>
</reference>
<evidence type="ECO:0000256" key="1">
    <source>
        <dbReference type="ARBA" id="ARBA00010148"/>
    </source>
</evidence>
<dbReference type="SUPFAM" id="SSF159468">
    <property type="entry name" value="AtpF-like"/>
    <property type="match status" value="1"/>
</dbReference>
<dbReference type="Pfam" id="PF01990">
    <property type="entry name" value="ATP-synt_F"/>
    <property type="match status" value="1"/>
</dbReference>
<comment type="similarity">
    <text evidence="1">Belongs to the V-ATPase F subunit family.</text>
</comment>
<dbReference type="Proteomes" id="UP000245125">
    <property type="component" value="Unassembled WGS sequence"/>
</dbReference>
<dbReference type="GO" id="GO:0046961">
    <property type="term" value="F:proton-transporting ATPase activity, rotational mechanism"/>
    <property type="evidence" value="ECO:0007669"/>
    <property type="project" value="InterPro"/>
</dbReference>
<evidence type="ECO:0000256" key="3">
    <source>
        <dbReference type="ARBA" id="ARBA00023065"/>
    </source>
</evidence>
<evidence type="ECO:0000313" key="5">
    <source>
        <dbReference type="Proteomes" id="UP000245125"/>
    </source>
</evidence>
<dbReference type="GO" id="GO:0016787">
    <property type="term" value="F:hydrolase activity"/>
    <property type="evidence" value="ECO:0007669"/>
    <property type="project" value="UniProtKB-KW"/>
</dbReference>
<organism evidence="4 5">
    <name type="scientific">Candidatus Sulfobium mesophilum</name>
    <dbReference type="NCBI Taxonomy" id="2016548"/>
    <lineage>
        <taxon>Bacteria</taxon>
        <taxon>Pseudomonadati</taxon>
        <taxon>Nitrospirota</taxon>
        <taxon>Nitrospiria</taxon>
        <taxon>Nitrospirales</taxon>
        <taxon>Nitrospiraceae</taxon>
        <taxon>Candidatus Sulfobium</taxon>
    </lineage>
</organism>
<evidence type="ECO:0000256" key="2">
    <source>
        <dbReference type="ARBA" id="ARBA00022448"/>
    </source>
</evidence>
<dbReference type="InterPro" id="IPR036906">
    <property type="entry name" value="ATPase_V1_fsu_sf"/>
</dbReference>
<dbReference type="InterPro" id="IPR008218">
    <property type="entry name" value="ATPase_V1-cplx_f_g_su"/>
</dbReference>
<keyword evidence="4" id="KW-0378">Hydrolase</keyword>
<dbReference type="EC" id="3.6.3.14" evidence="4"/>
<proteinExistence type="inferred from homology"/>
<sequence length="106" mass="12051">MKKISFLTPGDAEFGFGLAGMSQFVCEKDQVEDRMKKIMSEADMGLIIIDERMMNGIDEGKMRETEQRWGGIFLVLPSPVKPAAEIDDYAVRLIRRAIGYHVRLKL</sequence>
<evidence type="ECO:0000313" key="4">
    <source>
        <dbReference type="EMBL" id="SPQ00244.1"/>
    </source>
</evidence>
<keyword evidence="2" id="KW-0813">Transport</keyword>
<protein>
    <submittedName>
        <fullName evidence="4">V-type ATP synthase subunit F</fullName>
        <ecNumber evidence="4">3.6.3.14</ecNumber>
    </submittedName>
</protein>